<sequence>MWEDQYDYIPTQESIIVPELTCVSKYMSWFRIYDKPYLLSAEDTQRQLRVQRERHGPLNPRRMDDVASHQRGPDIHPAYHQCP</sequence>
<feature type="region of interest" description="Disordered" evidence="1">
    <location>
        <begin position="52"/>
        <end position="83"/>
    </location>
</feature>
<name>A0A7J9N210_GOSSC</name>
<feature type="non-terminal residue" evidence="2">
    <location>
        <position position="83"/>
    </location>
</feature>
<proteinExistence type="predicted"/>
<dbReference type="OrthoDB" id="962061at2759"/>
<dbReference type="Proteomes" id="UP000593576">
    <property type="component" value="Unassembled WGS sequence"/>
</dbReference>
<comment type="caution">
    <text evidence="2">The sequence shown here is derived from an EMBL/GenBank/DDBJ whole genome shotgun (WGS) entry which is preliminary data.</text>
</comment>
<keyword evidence="3" id="KW-1185">Reference proteome</keyword>
<dbReference type="AlphaFoldDB" id="A0A7J9N210"/>
<feature type="compositionally biased region" description="Basic and acidic residues" evidence="1">
    <location>
        <begin position="52"/>
        <end position="74"/>
    </location>
</feature>
<evidence type="ECO:0000313" key="2">
    <source>
        <dbReference type="EMBL" id="MBA0877270.1"/>
    </source>
</evidence>
<evidence type="ECO:0000256" key="1">
    <source>
        <dbReference type="SAM" id="MobiDB-lite"/>
    </source>
</evidence>
<dbReference type="EMBL" id="JABFAF010267733">
    <property type="protein sequence ID" value="MBA0877270.1"/>
    <property type="molecule type" value="Genomic_DNA"/>
</dbReference>
<evidence type="ECO:0000313" key="3">
    <source>
        <dbReference type="Proteomes" id="UP000593576"/>
    </source>
</evidence>
<protein>
    <submittedName>
        <fullName evidence="2">Uncharacterized protein</fullName>
    </submittedName>
</protein>
<gene>
    <name evidence="2" type="ORF">Goshw_023023</name>
</gene>
<organism evidence="2 3">
    <name type="scientific">Gossypium schwendimanii</name>
    <name type="common">Cotton</name>
    <dbReference type="NCBI Taxonomy" id="34291"/>
    <lineage>
        <taxon>Eukaryota</taxon>
        <taxon>Viridiplantae</taxon>
        <taxon>Streptophyta</taxon>
        <taxon>Embryophyta</taxon>
        <taxon>Tracheophyta</taxon>
        <taxon>Spermatophyta</taxon>
        <taxon>Magnoliopsida</taxon>
        <taxon>eudicotyledons</taxon>
        <taxon>Gunneridae</taxon>
        <taxon>Pentapetalae</taxon>
        <taxon>rosids</taxon>
        <taxon>malvids</taxon>
        <taxon>Malvales</taxon>
        <taxon>Malvaceae</taxon>
        <taxon>Malvoideae</taxon>
        <taxon>Gossypium</taxon>
    </lineage>
</organism>
<accession>A0A7J9N210</accession>
<reference evidence="2 3" key="1">
    <citation type="journal article" date="2019" name="Genome Biol. Evol.">
        <title>Insights into the evolution of the New World diploid cottons (Gossypium, subgenus Houzingenia) based on genome sequencing.</title>
        <authorList>
            <person name="Grover C.E."/>
            <person name="Arick M.A. 2nd"/>
            <person name="Thrash A."/>
            <person name="Conover J.L."/>
            <person name="Sanders W.S."/>
            <person name="Peterson D.G."/>
            <person name="Frelichowski J.E."/>
            <person name="Scheffler J.A."/>
            <person name="Scheffler B.E."/>
            <person name="Wendel J.F."/>
        </authorList>
    </citation>
    <scope>NUCLEOTIDE SEQUENCE [LARGE SCALE GENOMIC DNA]</scope>
    <source>
        <strain evidence="2">1</strain>
        <tissue evidence="2">Leaf</tissue>
    </source>
</reference>